<comment type="function">
    <text evidence="5">May act as an export chaperone for the filament capping protein FliD.</text>
</comment>
<comment type="subcellular location">
    <subcellularLocation>
        <location evidence="1">Cytoplasm</location>
        <location evidence="1">Cytosol</location>
    </subcellularLocation>
</comment>
<comment type="caution">
    <text evidence="8">The sequence shown here is derived from an EMBL/GenBank/DDBJ whole genome shotgun (WGS) entry which is preliminary data.</text>
</comment>
<accession>A0A845F8K8</accession>
<evidence type="ECO:0000256" key="1">
    <source>
        <dbReference type="ARBA" id="ARBA00004514"/>
    </source>
</evidence>
<dbReference type="Pfam" id="PF05400">
    <property type="entry name" value="FliT"/>
    <property type="match status" value="1"/>
</dbReference>
<gene>
    <name evidence="8" type="ORF">GLW00_04090</name>
</gene>
<evidence type="ECO:0000313" key="8">
    <source>
        <dbReference type="EMBL" id="MYL70015.1"/>
    </source>
</evidence>
<dbReference type="EMBL" id="WMFA01000001">
    <property type="protein sequence ID" value="MYL70015.1"/>
    <property type="molecule type" value="Genomic_DNA"/>
</dbReference>
<evidence type="ECO:0000256" key="5">
    <source>
        <dbReference type="ARBA" id="ARBA00093765"/>
    </source>
</evidence>
<keyword evidence="8" id="KW-0966">Cell projection</keyword>
<evidence type="ECO:0000256" key="4">
    <source>
        <dbReference type="ARBA" id="ARBA00023186"/>
    </source>
</evidence>
<evidence type="ECO:0000256" key="6">
    <source>
        <dbReference type="ARBA" id="ARBA00093785"/>
    </source>
</evidence>
<proteinExistence type="inferred from homology"/>
<keyword evidence="2" id="KW-0963">Cytoplasm</keyword>
<dbReference type="AlphaFoldDB" id="A0A845F8K8"/>
<dbReference type="RefSeq" id="WP_160911444.1">
    <property type="nucleotide sequence ID" value="NZ_WMFA01000001.1"/>
</dbReference>
<keyword evidence="8" id="KW-0969">Cilium</keyword>
<comment type="similarity">
    <text evidence="6">Belongs to the bacillales FliT family.</text>
</comment>
<dbReference type="InterPro" id="IPR008622">
    <property type="entry name" value="FliT"/>
</dbReference>
<evidence type="ECO:0000256" key="3">
    <source>
        <dbReference type="ARBA" id="ARBA00022795"/>
    </source>
</evidence>
<sequence length="116" mass="13475">MGVWTEFASITANLDEVVHQPVHEMNRTAVIEEVETLLNKRGVLLEQLSEPSQEEKQLVSEVQKRDLKINQQLECLFDGLKRDIRNAKKQKSSKQRYVNPYQSVSGYDGMYLDHKK</sequence>
<organism evidence="8 9">
    <name type="scientific">Halobacillus litoralis</name>
    <dbReference type="NCBI Taxonomy" id="45668"/>
    <lineage>
        <taxon>Bacteria</taxon>
        <taxon>Bacillati</taxon>
        <taxon>Bacillota</taxon>
        <taxon>Bacilli</taxon>
        <taxon>Bacillales</taxon>
        <taxon>Bacillaceae</taxon>
        <taxon>Halobacillus</taxon>
    </lineage>
</organism>
<keyword evidence="3" id="KW-1005">Bacterial flagellum biogenesis</keyword>
<keyword evidence="8" id="KW-0282">Flagellum</keyword>
<evidence type="ECO:0000256" key="2">
    <source>
        <dbReference type="ARBA" id="ARBA00022490"/>
    </source>
</evidence>
<dbReference type="OrthoDB" id="2353131at2"/>
<keyword evidence="4" id="KW-0143">Chaperone</keyword>
<reference evidence="8 9" key="1">
    <citation type="submission" date="2019-11" db="EMBL/GenBank/DDBJ databases">
        <title>Genome sequences of 17 halophilic strains isolated from different environments.</title>
        <authorList>
            <person name="Furrow R.E."/>
        </authorList>
    </citation>
    <scope>NUCLEOTIDE SEQUENCE [LARGE SCALE GENOMIC DNA]</scope>
    <source>
        <strain evidence="8 9">SL-4</strain>
    </source>
</reference>
<protein>
    <recommendedName>
        <fullName evidence="7">Flagellar protein FliT</fullName>
    </recommendedName>
</protein>
<dbReference type="Proteomes" id="UP000450457">
    <property type="component" value="Unassembled WGS sequence"/>
</dbReference>
<name>A0A845F8K8_9BACI</name>
<evidence type="ECO:0000313" key="9">
    <source>
        <dbReference type="Proteomes" id="UP000450457"/>
    </source>
</evidence>
<dbReference type="GeneID" id="78006157"/>
<evidence type="ECO:0000256" key="7">
    <source>
        <dbReference type="ARBA" id="ARBA00093797"/>
    </source>
</evidence>